<evidence type="ECO:0000313" key="6">
    <source>
        <dbReference type="Proteomes" id="UP001597295"/>
    </source>
</evidence>
<dbReference type="InterPro" id="IPR039379">
    <property type="entry name" value="Protoglobin_sensor_dom"/>
</dbReference>
<dbReference type="Pfam" id="PF11563">
    <property type="entry name" value="Protoglobin"/>
    <property type="match status" value="1"/>
</dbReference>
<comment type="similarity">
    <text evidence="2">Belongs to the methyl-accepting chemotaxis (MCP) protein family.</text>
</comment>
<dbReference type="PRINTS" id="PR00260">
    <property type="entry name" value="CHEMTRNSDUCR"/>
</dbReference>
<keyword evidence="1 3" id="KW-0807">Transducer</keyword>
<comment type="caution">
    <text evidence="5">The sequence shown here is derived from an EMBL/GenBank/DDBJ whole genome shotgun (WGS) entry which is preliminary data.</text>
</comment>
<evidence type="ECO:0000256" key="3">
    <source>
        <dbReference type="PROSITE-ProRule" id="PRU00284"/>
    </source>
</evidence>
<organism evidence="5 6">
    <name type="scientific">Lacibacterium aquatile</name>
    <dbReference type="NCBI Taxonomy" id="1168082"/>
    <lineage>
        <taxon>Bacteria</taxon>
        <taxon>Pseudomonadati</taxon>
        <taxon>Pseudomonadota</taxon>
        <taxon>Alphaproteobacteria</taxon>
        <taxon>Rhodospirillales</taxon>
        <taxon>Rhodospirillaceae</taxon>
    </lineage>
</organism>
<proteinExistence type="inferred from homology"/>
<dbReference type="InterPro" id="IPR012292">
    <property type="entry name" value="Globin/Proto"/>
</dbReference>
<evidence type="ECO:0000256" key="1">
    <source>
        <dbReference type="ARBA" id="ARBA00023224"/>
    </source>
</evidence>
<evidence type="ECO:0000313" key="5">
    <source>
        <dbReference type="EMBL" id="MFD2262410.1"/>
    </source>
</evidence>
<name>A0ABW5DPF6_9PROT</name>
<dbReference type="Gene3D" id="1.10.490.10">
    <property type="entry name" value="Globins"/>
    <property type="match status" value="1"/>
</dbReference>
<dbReference type="PROSITE" id="PS50111">
    <property type="entry name" value="CHEMOTAXIS_TRANSDUC_2"/>
    <property type="match status" value="1"/>
</dbReference>
<dbReference type="CDD" id="cd01068">
    <property type="entry name" value="globin_sensor"/>
    <property type="match status" value="1"/>
</dbReference>
<accession>A0ABW5DPF6</accession>
<dbReference type="Gene3D" id="1.10.287.950">
    <property type="entry name" value="Methyl-accepting chemotaxis protein"/>
    <property type="match status" value="1"/>
</dbReference>
<evidence type="ECO:0000259" key="4">
    <source>
        <dbReference type="PROSITE" id="PS50111"/>
    </source>
</evidence>
<dbReference type="Proteomes" id="UP001597295">
    <property type="component" value="Unassembled WGS sequence"/>
</dbReference>
<dbReference type="InterPro" id="IPR044398">
    <property type="entry name" value="Globin-sensor_dom"/>
</dbReference>
<dbReference type="SMART" id="SM00283">
    <property type="entry name" value="MA"/>
    <property type="match status" value="1"/>
</dbReference>
<reference evidence="6" key="1">
    <citation type="journal article" date="2019" name="Int. J. Syst. Evol. Microbiol.">
        <title>The Global Catalogue of Microorganisms (GCM) 10K type strain sequencing project: providing services to taxonomists for standard genome sequencing and annotation.</title>
        <authorList>
            <consortium name="The Broad Institute Genomics Platform"/>
            <consortium name="The Broad Institute Genome Sequencing Center for Infectious Disease"/>
            <person name="Wu L."/>
            <person name="Ma J."/>
        </authorList>
    </citation>
    <scope>NUCLEOTIDE SEQUENCE [LARGE SCALE GENOMIC DNA]</scope>
    <source>
        <strain evidence="6">CGMCC 1.19062</strain>
    </source>
</reference>
<gene>
    <name evidence="5" type="ORF">ACFSM5_05875</name>
</gene>
<dbReference type="InterPro" id="IPR004090">
    <property type="entry name" value="Chemotax_Me-accpt_rcpt"/>
</dbReference>
<dbReference type="SUPFAM" id="SSF58104">
    <property type="entry name" value="Methyl-accepting chemotaxis protein (MCP) signaling domain"/>
    <property type="match status" value="1"/>
</dbReference>
<dbReference type="PANTHER" id="PTHR32089">
    <property type="entry name" value="METHYL-ACCEPTING CHEMOTAXIS PROTEIN MCPB"/>
    <property type="match status" value="1"/>
</dbReference>
<feature type="domain" description="Methyl-accepting transducer" evidence="4">
    <location>
        <begin position="168"/>
        <end position="408"/>
    </location>
</feature>
<dbReference type="InterPro" id="IPR004089">
    <property type="entry name" value="MCPsignal_dom"/>
</dbReference>
<protein>
    <submittedName>
        <fullName evidence="5">Protoglobin domain-containing protein</fullName>
    </submittedName>
</protein>
<dbReference type="InterPro" id="IPR009050">
    <property type="entry name" value="Globin-like_sf"/>
</dbReference>
<dbReference type="RefSeq" id="WP_379875366.1">
    <property type="nucleotide sequence ID" value="NZ_JBHUIP010000004.1"/>
</dbReference>
<dbReference type="SUPFAM" id="SSF46458">
    <property type="entry name" value="Globin-like"/>
    <property type="match status" value="1"/>
</dbReference>
<keyword evidence="6" id="KW-1185">Reference proteome</keyword>
<evidence type="ECO:0000256" key="2">
    <source>
        <dbReference type="ARBA" id="ARBA00029447"/>
    </source>
</evidence>
<dbReference type="EMBL" id="JBHUIP010000004">
    <property type="protein sequence ID" value="MFD2262410.1"/>
    <property type="molecule type" value="Genomic_DNA"/>
</dbReference>
<sequence length="446" mass="47720">MVPDILRQRLEFIGSDAEAIKALKEVGAVASGHLDRILDKFYNHLGKHPELSALFKNEATRRHAREMQKQHWQKLLDAQFDDAYIERVQRIGRTHERIGLEPRWYIGGYILALNELVEVTVNHYGRNSKAAVAGIKAINQAIGLDIDFAITVYIEEGQRTYQRQLTMLADQFEHGVKSVVDTVTASTDRMRETAEGMASTAERAAQQADVVTETARDASRTVETAAAATDALTNSIELIAGQTAESTIITERAVADVERTNQVIAGLAQAGQRIGAVVKLINDIARQTNLLALNATIEAARAGDAGKGFAVVAGEVKSLAGQTAKATDEISAQVASIQAETSKAAGEIGAIRETVRRVSDITGAIADAVGQQQRATREIADNIQQAASSTQSMTARLDDVRAAAGEAGKAAETVLGGVRQLSIGSNELNGQVGGFLSQVRSSRIAA</sequence>
<dbReference type="Pfam" id="PF00015">
    <property type="entry name" value="MCPsignal"/>
    <property type="match status" value="1"/>
</dbReference>
<dbReference type="PANTHER" id="PTHR32089:SF112">
    <property type="entry name" value="LYSOZYME-LIKE PROTEIN-RELATED"/>
    <property type="match status" value="1"/>
</dbReference>